<evidence type="ECO:0000256" key="4">
    <source>
        <dbReference type="ARBA" id="ARBA00022989"/>
    </source>
</evidence>
<dbReference type="HOGENOM" id="CLU_000445_107_21_6"/>
<dbReference type="Pfam" id="PF00015">
    <property type="entry name" value="MCPsignal"/>
    <property type="match status" value="1"/>
</dbReference>
<evidence type="ECO:0000259" key="11">
    <source>
        <dbReference type="PROSITE" id="PS50885"/>
    </source>
</evidence>
<dbReference type="PROSITE" id="PS50885">
    <property type="entry name" value="HAMP"/>
    <property type="match status" value="1"/>
</dbReference>
<dbReference type="PROSITE" id="PS50111">
    <property type="entry name" value="CHEMOTAXIS_TRANSDUC_2"/>
    <property type="match status" value="1"/>
</dbReference>
<dbReference type="Proteomes" id="UP000061489">
    <property type="component" value="Chromosome"/>
</dbReference>
<feature type="domain" description="Methyl-accepting transducer" evidence="10">
    <location>
        <begin position="282"/>
        <end position="518"/>
    </location>
</feature>
<dbReference type="Gene3D" id="1.10.287.950">
    <property type="entry name" value="Methyl-accepting chemotaxis protein"/>
    <property type="match status" value="1"/>
</dbReference>
<proteinExistence type="inferred from homology"/>
<dbReference type="GO" id="GO:0006935">
    <property type="term" value="P:chemotaxis"/>
    <property type="evidence" value="ECO:0007669"/>
    <property type="project" value="InterPro"/>
</dbReference>
<dbReference type="EMBL" id="CP007151">
    <property type="protein sequence ID" value="AHI29452.1"/>
    <property type="molecule type" value="Genomic_DNA"/>
</dbReference>
<dbReference type="CDD" id="cd06225">
    <property type="entry name" value="HAMP"/>
    <property type="match status" value="1"/>
</dbReference>
<keyword evidence="6 8" id="KW-0807">Transducer</keyword>
<evidence type="ECO:0000256" key="3">
    <source>
        <dbReference type="ARBA" id="ARBA00022692"/>
    </source>
</evidence>
<dbReference type="Gene3D" id="3.30.450.20">
    <property type="entry name" value="PAS domain"/>
    <property type="match status" value="1"/>
</dbReference>
<dbReference type="PANTHER" id="PTHR32089:SF119">
    <property type="entry name" value="METHYL-ACCEPTING CHEMOTAXIS PROTEIN CTPL"/>
    <property type="match status" value="1"/>
</dbReference>
<gene>
    <name evidence="12" type="ORF">AU14_15295</name>
</gene>
<name>W5YJS6_9GAMM</name>
<dbReference type="AlphaFoldDB" id="W5YJS6"/>
<dbReference type="KEGG" id="msx:AU14_15295"/>
<dbReference type="InterPro" id="IPR004090">
    <property type="entry name" value="Chemotax_Me-accpt_rcpt"/>
</dbReference>
<dbReference type="Pfam" id="PF17200">
    <property type="entry name" value="sCache_2"/>
    <property type="match status" value="1"/>
</dbReference>
<dbReference type="OrthoDB" id="2489132at2"/>
<comment type="subcellular location">
    <subcellularLocation>
        <location evidence="1">Cell membrane</location>
        <topology evidence="1">Multi-pass membrane protein</topology>
    </subcellularLocation>
</comment>
<evidence type="ECO:0000256" key="6">
    <source>
        <dbReference type="ARBA" id="ARBA00023224"/>
    </source>
</evidence>
<dbReference type="GO" id="GO:0004888">
    <property type="term" value="F:transmembrane signaling receptor activity"/>
    <property type="evidence" value="ECO:0007669"/>
    <property type="project" value="InterPro"/>
</dbReference>
<feature type="transmembrane region" description="Helical" evidence="9">
    <location>
        <begin position="201"/>
        <end position="225"/>
    </location>
</feature>
<dbReference type="GO" id="GO:0007165">
    <property type="term" value="P:signal transduction"/>
    <property type="evidence" value="ECO:0007669"/>
    <property type="project" value="UniProtKB-KW"/>
</dbReference>
<dbReference type="CDD" id="cd11386">
    <property type="entry name" value="MCP_signal"/>
    <property type="match status" value="1"/>
</dbReference>
<evidence type="ECO:0000313" key="12">
    <source>
        <dbReference type="EMBL" id="AHI29452.1"/>
    </source>
</evidence>
<evidence type="ECO:0000256" key="1">
    <source>
        <dbReference type="ARBA" id="ARBA00004651"/>
    </source>
</evidence>
<feature type="domain" description="HAMP" evidence="11">
    <location>
        <begin position="223"/>
        <end position="277"/>
    </location>
</feature>
<dbReference type="PANTHER" id="PTHR32089">
    <property type="entry name" value="METHYL-ACCEPTING CHEMOTAXIS PROTEIN MCPB"/>
    <property type="match status" value="1"/>
</dbReference>
<dbReference type="SUPFAM" id="SSF58104">
    <property type="entry name" value="Methyl-accepting chemotaxis protein (MCP) signaling domain"/>
    <property type="match status" value="1"/>
</dbReference>
<evidence type="ECO:0000256" key="9">
    <source>
        <dbReference type="SAM" id="Phobius"/>
    </source>
</evidence>
<evidence type="ECO:0000313" key="13">
    <source>
        <dbReference type="Proteomes" id="UP000061489"/>
    </source>
</evidence>
<evidence type="ECO:0000256" key="5">
    <source>
        <dbReference type="ARBA" id="ARBA00023136"/>
    </source>
</evidence>
<dbReference type="FunFam" id="1.10.287.950:FF:000001">
    <property type="entry name" value="Methyl-accepting chemotaxis sensory transducer"/>
    <property type="match status" value="1"/>
</dbReference>
<keyword evidence="13" id="KW-1185">Reference proteome</keyword>
<dbReference type="PRINTS" id="PR00260">
    <property type="entry name" value="CHEMTRNSDUCR"/>
</dbReference>
<accession>W5YJS6</accession>
<dbReference type="SMART" id="SM01049">
    <property type="entry name" value="Cache_2"/>
    <property type="match status" value="1"/>
</dbReference>
<reference evidence="12 13" key="1">
    <citation type="journal article" date="2014" name="Genome Announc.">
        <title>Draft Genome Sequences of Marinobacter similis A3d10T and Marinobacter salarius R9SW1T.</title>
        <authorList>
            <person name="Ivanova E.P."/>
            <person name="Ng H.J."/>
            <person name="Webb H.K."/>
            <person name="Feng G."/>
            <person name="Oshima K."/>
            <person name="Hattori M."/>
            <person name="Ohkuma M."/>
            <person name="Sergeev A.F."/>
            <person name="Mikhailov V.V."/>
            <person name="Crawford R.J."/>
            <person name="Sawabe T."/>
        </authorList>
    </citation>
    <scope>NUCLEOTIDE SEQUENCE [LARGE SCALE GENOMIC DNA]</scope>
    <source>
        <strain evidence="12 13">A3d10</strain>
    </source>
</reference>
<dbReference type="SMART" id="SM00283">
    <property type="entry name" value="MA"/>
    <property type="match status" value="1"/>
</dbReference>
<comment type="similarity">
    <text evidence="7">Belongs to the methyl-accepting chemotaxis (MCP) protein family.</text>
</comment>
<evidence type="ECO:0000256" key="8">
    <source>
        <dbReference type="PROSITE-ProRule" id="PRU00284"/>
    </source>
</evidence>
<organism evidence="12 13">
    <name type="scientific">Marinobacter similis</name>
    <dbReference type="NCBI Taxonomy" id="1420916"/>
    <lineage>
        <taxon>Bacteria</taxon>
        <taxon>Pseudomonadati</taxon>
        <taxon>Pseudomonadota</taxon>
        <taxon>Gammaproteobacteria</taxon>
        <taxon>Pseudomonadales</taxon>
        <taxon>Marinobacteraceae</taxon>
        <taxon>Marinobacter</taxon>
    </lineage>
</organism>
<keyword evidence="5 9" id="KW-0472">Membrane</keyword>
<keyword evidence="3 9" id="KW-0812">Transmembrane</keyword>
<keyword evidence="2" id="KW-1003">Cell membrane</keyword>
<protein>
    <submittedName>
        <fullName evidence="12">Chemotaxis protein</fullName>
    </submittedName>
</protein>
<dbReference type="InterPro" id="IPR033480">
    <property type="entry name" value="sCache_2"/>
</dbReference>
<dbReference type="Pfam" id="PF00672">
    <property type="entry name" value="HAMP"/>
    <property type="match status" value="1"/>
</dbReference>
<dbReference type="STRING" id="1420916.AU14_15295"/>
<evidence type="ECO:0000259" key="10">
    <source>
        <dbReference type="PROSITE" id="PS50111"/>
    </source>
</evidence>
<evidence type="ECO:0000256" key="7">
    <source>
        <dbReference type="ARBA" id="ARBA00029447"/>
    </source>
</evidence>
<keyword evidence="4 9" id="KW-1133">Transmembrane helix</keyword>
<dbReference type="SMART" id="SM00304">
    <property type="entry name" value="HAMP"/>
    <property type="match status" value="1"/>
</dbReference>
<dbReference type="GO" id="GO:0005886">
    <property type="term" value="C:plasma membrane"/>
    <property type="evidence" value="ECO:0007669"/>
    <property type="project" value="UniProtKB-SubCell"/>
</dbReference>
<dbReference type="InterPro" id="IPR004089">
    <property type="entry name" value="MCPsignal_dom"/>
</dbReference>
<dbReference type="InterPro" id="IPR003660">
    <property type="entry name" value="HAMP_dom"/>
</dbReference>
<evidence type="ECO:0000256" key="2">
    <source>
        <dbReference type="ARBA" id="ARBA00022475"/>
    </source>
</evidence>
<sequence>MPISIRNRLLILALVPVLLLAGALFLTFTTQTSDLVDNQMTTVEESVNGIKKDELKHYMDMAYTSIQHIYENGGSFEEALPILKNLKYGEDGYIFGYTERGDRVLLGQSEKGLGENFWNLKDKKGEYLVRGLIRAGKSGEGYYTYWFPRPGETEPSPKQGYAIYLDRWDIMLGTGFYFDDVGTVLAKLEGAGAQELDASQAVFAGIAAIAVLLAGIIGYSISLTISRPIDRISKSVENLSAGEADLTARVEVNDRFELGKLADHINTFIGTLSDLVRDTKANAKRTHENAESINQHTSHLSALVNEQGAETEQVATAVTEMTTAANQISQSAAGAASSAVEANRDTAKSKEIVANAAAEMNALNNDIGASAYEVEELGKGVDNINSVLEVINAIAEQTNLLALNAAIEAARAGEHGRGFSVVADEVRNLAQKTTHSTEEIDKMITGLKKKAAAAVESIRTSSQRSDRALQANTQAVESIERIVAAIGEINEMNEQVASASEEQSSVCEDITQRLVTISDKSAQTAEKGRESNVSAQTLLSNADALAQLVGRFKTHP</sequence>
<dbReference type="RefSeq" id="WP_041342007.1">
    <property type="nucleotide sequence ID" value="NZ_CP007151.1"/>
</dbReference>